<evidence type="ECO:0000256" key="1">
    <source>
        <dbReference type="SAM" id="MobiDB-lite"/>
    </source>
</evidence>
<feature type="region of interest" description="Disordered" evidence="1">
    <location>
        <begin position="509"/>
        <end position="539"/>
    </location>
</feature>
<evidence type="ECO:0000313" key="3">
    <source>
        <dbReference type="Proteomes" id="UP000176786"/>
    </source>
</evidence>
<feature type="compositionally biased region" description="Basic and acidic residues" evidence="1">
    <location>
        <begin position="258"/>
        <end position="268"/>
    </location>
</feature>
<dbReference type="AlphaFoldDB" id="A0A1F5P9M4"/>
<name>A0A1F5P9M4_9BACT</name>
<gene>
    <name evidence="2" type="ORF">A3J48_01650</name>
</gene>
<feature type="region of interest" description="Disordered" evidence="1">
    <location>
        <begin position="417"/>
        <end position="446"/>
    </location>
</feature>
<protein>
    <submittedName>
        <fullName evidence="2">Uncharacterized protein</fullName>
    </submittedName>
</protein>
<evidence type="ECO:0000313" key="2">
    <source>
        <dbReference type="EMBL" id="OGE86627.1"/>
    </source>
</evidence>
<reference evidence="2 3" key="1">
    <citation type="journal article" date="2016" name="Nat. Commun.">
        <title>Thousands of microbial genomes shed light on interconnected biogeochemical processes in an aquifer system.</title>
        <authorList>
            <person name="Anantharaman K."/>
            <person name="Brown C.T."/>
            <person name="Hug L.A."/>
            <person name="Sharon I."/>
            <person name="Castelle C.J."/>
            <person name="Probst A.J."/>
            <person name="Thomas B.C."/>
            <person name="Singh A."/>
            <person name="Wilkins M.J."/>
            <person name="Karaoz U."/>
            <person name="Brodie E.L."/>
            <person name="Williams K.H."/>
            <person name="Hubbard S.S."/>
            <person name="Banfield J.F."/>
        </authorList>
    </citation>
    <scope>NUCLEOTIDE SEQUENCE [LARGE SCALE GENOMIC DNA]</scope>
</reference>
<comment type="caution">
    <text evidence="2">The sequence shown here is derived from an EMBL/GenBank/DDBJ whole genome shotgun (WGS) entry which is preliminary data.</text>
</comment>
<sequence>MKQSNYKQGVAAYLAAVFNCDLRLYVEKLQDRFPHLGLPGCLDWLALETGGLVIQHGSIFPRKYKAFSLDEGKFSVWVVKPNASHSGVIVIPRETVGPADDSVGEALGDLPDGRISHMVRFGGRAGNPQGLTVEVHLISKEIRDLLAAVRSIASRESGDDMVPLEFLVEFLELQRHADDHRGESPQRTRSRAWQAWDSHYGPMLYLAGARGLNLHGHSSPAVLQAMQEFIAGSVLQSQNGNAADARPSEAHIAPVSEDVPRECPEPAETRQAVTPVVSRDIDLSGSRGELRPWVKERLESDIPPANRRALYIEAQAKFPEYAANFASFSQYCFVHNELLTPEQRAWVGSIQTTWRTAEVSLLQLWVKNRLESADPPASRKDLYAEALHVYGTDSVGSFPSFVYRAFAGNDLLTSEQRKWHPAPAPRQAPRADRQQTTDAQTGDERLRRWVKERLESGSPPVDRRALYVEASQVFGEEFTGSLKSFILRVFRFNGLLTPEQKSWRPAITATRPRGPMHPHNPEPPELLGEARSGEERPAEAARDIAGDELLSALNRLIGFYLEVSARPAELLDRAVQLPRFCGAYPPHLLRGEGRKIRVVVLLGLKEASERIKNECALMTGRTYYVFARYYKIYNASRECPAVLPRGGVYRKSLGL</sequence>
<organism evidence="2 3">
    <name type="scientific">Candidatus Doudnabacteria bacterium RIFCSPHIGHO2_02_FULL_46_11</name>
    <dbReference type="NCBI Taxonomy" id="1817832"/>
    <lineage>
        <taxon>Bacteria</taxon>
        <taxon>Candidatus Doudnaibacteriota</taxon>
    </lineage>
</organism>
<feature type="region of interest" description="Disordered" evidence="1">
    <location>
        <begin position="240"/>
        <end position="273"/>
    </location>
</feature>
<proteinExistence type="predicted"/>
<dbReference type="EMBL" id="MFES01000001">
    <property type="protein sequence ID" value="OGE86627.1"/>
    <property type="molecule type" value="Genomic_DNA"/>
</dbReference>
<dbReference type="Proteomes" id="UP000176786">
    <property type="component" value="Unassembled WGS sequence"/>
</dbReference>
<accession>A0A1F5P9M4</accession>